<keyword evidence="3" id="KW-1185">Reference proteome</keyword>
<organism evidence="2 3">
    <name type="scientific">Salinisphaera orenii MK-B5</name>
    <dbReference type="NCBI Taxonomy" id="856730"/>
    <lineage>
        <taxon>Bacteria</taxon>
        <taxon>Pseudomonadati</taxon>
        <taxon>Pseudomonadota</taxon>
        <taxon>Gammaproteobacteria</taxon>
        <taxon>Salinisphaerales</taxon>
        <taxon>Salinisphaeraceae</taxon>
        <taxon>Salinisphaera</taxon>
    </lineage>
</organism>
<accession>A0A423PF15</accession>
<dbReference type="PANTHER" id="PTHR21248:SF22">
    <property type="entry name" value="PHOSPHOLIPASE D"/>
    <property type="match status" value="1"/>
</dbReference>
<dbReference type="Gene3D" id="3.30.870.10">
    <property type="entry name" value="Endonuclease Chain A"/>
    <property type="match status" value="2"/>
</dbReference>
<evidence type="ECO:0000259" key="1">
    <source>
        <dbReference type="PROSITE" id="PS50035"/>
    </source>
</evidence>
<proteinExistence type="predicted"/>
<dbReference type="Proteomes" id="UP000283993">
    <property type="component" value="Unassembled WGS sequence"/>
</dbReference>
<dbReference type="Pfam" id="PF13091">
    <property type="entry name" value="PLDc_2"/>
    <property type="match status" value="2"/>
</dbReference>
<dbReference type="InterPro" id="IPR025202">
    <property type="entry name" value="PLD-like_dom"/>
</dbReference>
<dbReference type="GO" id="GO:0032049">
    <property type="term" value="P:cardiolipin biosynthetic process"/>
    <property type="evidence" value="ECO:0007669"/>
    <property type="project" value="UniProtKB-ARBA"/>
</dbReference>
<gene>
    <name evidence="2" type="ORF">SAOR_15540</name>
</gene>
<dbReference type="SMART" id="SM00155">
    <property type="entry name" value="PLDc"/>
    <property type="match status" value="2"/>
</dbReference>
<protein>
    <submittedName>
        <fullName evidence="2">Phospholipase</fullName>
    </submittedName>
</protein>
<name>A0A423PF15_9GAMM</name>
<dbReference type="InterPro" id="IPR001736">
    <property type="entry name" value="PLipase_D/transphosphatidylase"/>
</dbReference>
<dbReference type="CDD" id="cd09110">
    <property type="entry name" value="PLDc_CLS_1"/>
    <property type="match status" value="1"/>
</dbReference>
<dbReference type="SUPFAM" id="SSF56024">
    <property type="entry name" value="Phospholipase D/nuclease"/>
    <property type="match status" value="2"/>
</dbReference>
<dbReference type="PROSITE" id="PS50035">
    <property type="entry name" value="PLD"/>
    <property type="match status" value="1"/>
</dbReference>
<evidence type="ECO:0000313" key="2">
    <source>
        <dbReference type="EMBL" id="ROO24221.1"/>
    </source>
</evidence>
<dbReference type="RefSeq" id="WP_123632232.1">
    <property type="nucleotide sequence ID" value="NZ_AYKH01000043.1"/>
</dbReference>
<sequence>MKDDANTGAAAARPPVEAYQRAFEATLGIPFTTGNTIEPLINGVRIFPAMIEAIEGARESIDFLTFIYWQGDVAERFGHALAERAAAGVRVRVLLDAFGANSMPGDVLERMQNAGAEIAWFRQPMRWRFWQADNRTHRKILLIDGVVGFTGGVGIAAEWDGDARKPDEWRETHFRLTGPVLDGLRGAFVSNWVETRRPDFEERWRIPTPSADGDARMQVLRTSAAVNYSDIATLFRLLIRMAQYRLRVTTGYFVPDPITVDMLREAAGRGVEIDILMPGPHTDSRVAKIAGEDAFRPLLEAGVRLHRYQPTMLHAKVTLLDDVLAVIGSANFNHRSMGKDDEIAVTLVHQPTVDKLSADFEQDRERCELVREGQWKKRGVWQRLLEYLSRLLRPQA</sequence>
<evidence type="ECO:0000313" key="3">
    <source>
        <dbReference type="Proteomes" id="UP000283993"/>
    </source>
</evidence>
<feature type="domain" description="PLD phosphodiesterase" evidence="1">
    <location>
        <begin position="309"/>
        <end position="336"/>
    </location>
</feature>
<dbReference type="AlphaFoldDB" id="A0A423PF15"/>
<dbReference type="PANTHER" id="PTHR21248">
    <property type="entry name" value="CARDIOLIPIN SYNTHASE"/>
    <property type="match status" value="1"/>
</dbReference>
<dbReference type="EMBL" id="AYKH01000043">
    <property type="protein sequence ID" value="ROO24221.1"/>
    <property type="molecule type" value="Genomic_DNA"/>
</dbReference>
<reference evidence="2 3" key="1">
    <citation type="submission" date="2013-10" db="EMBL/GenBank/DDBJ databases">
        <title>Salinisphaera orenii MK-B5 Genome Sequencing.</title>
        <authorList>
            <person name="Lai Q."/>
            <person name="Li C."/>
            <person name="Shao Z."/>
        </authorList>
    </citation>
    <scope>NUCLEOTIDE SEQUENCE [LARGE SCALE GENOMIC DNA]</scope>
    <source>
        <strain evidence="2 3">MK-B5</strain>
    </source>
</reference>
<comment type="caution">
    <text evidence="2">The sequence shown here is derived from an EMBL/GenBank/DDBJ whole genome shotgun (WGS) entry which is preliminary data.</text>
</comment>
<dbReference type="GO" id="GO:0030572">
    <property type="term" value="F:phosphatidyltransferase activity"/>
    <property type="evidence" value="ECO:0007669"/>
    <property type="project" value="UniProtKB-ARBA"/>
</dbReference>